<feature type="compositionally biased region" description="Basic residues" evidence="1">
    <location>
        <begin position="1"/>
        <end position="13"/>
    </location>
</feature>
<proteinExistence type="predicted"/>
<keyword evidence="2" id="KW-1133">Transmembrane helix</keyword>
<feature type="compositionally biased region" description="Basic residues" evidence="1">
    <location>
        <begin position="36"/>
        <end position="46"/>
    </location>
</feature>
<sequence>MQRRLRAKQKKIRRDLDEEQDSAPLPSIPGNDRSSRCSRRKKKKEEKRRQDQLKQINFLLIIIAIQAVAAFWRMPCRGAVGLACLDPLVNPGEVSQHVHSIHGSSGSGDNATDEDLVSAECASCGVIQDNLIPKEEPCDNEVKDARCGAQCSQCTAIPTAIVVEAVENEAFRLRCISRARFLSTSMRFTVLQDPETMPPTRTPAPDPNGHVVLLCQLPHSALPCCQKT</sequence>
<keyword evidence="2" id="KW-0812">Transmembrane</keyword>
<protein>
    <recommendedName>
        <fullName evidence="3">DUF1996 domain-containing protein</fullName>
    </recommendedName>
</protein>
<dbReference type="AlphaFoldDB" id="A0AAJ0BIH4"/>
<gene>
    <name evidence="4" type="ORF">QBC47DRAFT_96290</name>
</gene>
<keyword evidence="2" id="KW-0472">Membrane</keyword>
<dbReference type="InterPro" id="IPR018535">
    <property type="entry name" value="DUF1996"/>
</dbReference>
<feature type="region of interest" description="Disordered" evidence="1">
    <location>
        <begin position="1"/>
        <end position="48"/>
    </location>
</feature>
<dbReference type="EMBL" id="MU839828">
    <property type="protein sequence ID" value="KAK1758836.1"/>
    <property type="molecule type" value="Genomic_DNA"/>
</dbReference>
<feature type="transmembrane region" description="Helical" evidence="2">
    <location>
        <begin position="56"/>
        <end position="74"/>
    </location>
</feature>
<dbReference type="Pfam" id="PF09362">
    <property type="entry name" value="DUF1996"/>
    <property type="match status" value="1"/>
</dbReference>
<organism evidence="4 5">
    <name type="scientific">Echria macrotheca</name>
    <dbReference type="NCBI Taxonomy" id="438768"/>
    <lineage>
        <taxon>Eukaryota</taxon>
        <taxon>Fungi</taxon>
        <taxon>Dikarya</taxon>
        <taxon>Ascomycota</taxon>
        <taxon>Pezizomycotina</taxon>
        <taxon>Sordariomycetes</taxon>
        <taxon>Sordariomycetidae</taxon>
        <taxon>Sordariales</taxon>
        <taxon>Schizotheciaceae</taxon>
        <taxon>Echria</taxon>
    </lineage>
</organism>
<comment type="caution">
    <text evidence="4">The sequence shown here is derived from an EMBL/GenBank/DDBJ whole genome shotgun (WGS) entry which is preliminary data.</text>
</comment>
<evidence type="ECO:0000259" key="3">
    <source>
        <dbReference type="Pfam" id="PF09362"/>
    </source>
</evidence>
<evidence type="ECO:0000313" key="5">
    <source>
        <dbReference type="Proteomes" id="UP001239445"/>
    </source>
</evidence>
<evidence type="ECO:0000256" key="2">
    <source>
        <dbReference type="SAM" id="Phobius"/>
    </source>
</evidence>
<dbReference type="PANTHER" id="PTHR43662:SF7">
    <property type="entry name" value="DUF1996 DOMAIN-CONTAINING PROTEIN"/>
    <property type="match status" value="1"/>
</dbReference>
<reference evidence="4" key="1">
    <citation type="submission" date="2023-06" db="EMBL/GenBank/DDBJ databases">
        <title>Genome-scale phylogeny and comparative genomics of the fungal order Sordariales.</title>
        <authorList>
            <consortium name="Lawrence Berkeley National Laboratory"/>
            <person name="Hensen N."/>
            <person name="Bonometti L."/>
            <person name="Westerberg I."/>
            <person name="Brannstrom I.O."/>
            <person name="Guillou S."/>
            <person name="Cros-Aarteil S."/>
            <person name="Calhoun S."/>
            <person name="Haridas S."/>
            <person name="Kuo A."/>
            <person name="Mondo S."/>
            <person name="Pangilinan J."/>
            <person name="Riley R."/>
            <person name="Labutti K."/>
            <person name="Andreopoulos B."/>
            <person name="Lipzen A."/>
            <person name="Chen C."/>
            <person name="Yanf M."/>
            <person name="Daum C."/>
            <person name="Ng V."/>
            <person name="Clum A."/>
            <person name="Steindorff A."/>
            <person name="Ohm R."/>
            <person name="Martin F."/>
            <person name="Silar P."/>
            <person name="Natvig D."/>
            <person name="Lalanne C."/>
            <person name="Gautier V."/>
            <person name="Ament-Velasquez S.L."/>
            <person name="Kruys A."/>
            <person name="Hutchinson M.I."/>
            <person name="Powell A.J."/>
            <person name="Barry K."/>
            <person name="Miller A.N."/>
            <person name="Grigoriev I.V."/>
            <person name="Debuchy R."/>
            <person name="Gladieux P."/>
            <person name="Thoren M.H."/>
            <person name="Johannesson H."/>
        </authorList>
    </citation>
    <scope>NUCLEOTIDE SEQUENCE</scope>
    <source>
        <strain evidence="4">PSN4</strain>
    </source>
</reference>
<evidence type="ECO:0000256" key="1">
    <source>
        <dbReference type="SAM" id="MobiDB-lite"/>
    </source>
</evidence>
<accession>A0AAJ0BIH4</accession>
<evidence type="ECO:0000313" key="4">
    <source>
        <dbReference type="EMBL" id="KAK1758836.1"/>
    </source>
</evidence>
<feature type="domain" description="DUF1996" evidence="3">
    <location>
        <begin position="86"/>
        <end position="129"/>
    </location>
</feature>
<name>A0AAJ0BIH4_9PEZI</name>
<dbReference type="Proteomes" id="UP001239445">
    <property type="component" value="Unassembled WGS sequence"/>
</dbReference>
<dbReference type="PANTHER" id="PTHR43662">
    <property type="match status" value="1"/>
</dbReference>
<keyword evidence="5" id="KW-1185">Reference proteome</keyword>